<proteinExistence type="predicted"/>
<reference evidence="2" key="1">
    <citation type="submission" date="2023-10" db="EMBL/GenBank/DDBJ databases">
        <title>Genome assembly of Pristionchus species.</title>
        <authorList>
            <person name="Yoshida K."/>
            <person name="Sommer R.J."/>
        </authorList>
    </citation>
    <scope>NUCLEOTIDE SEQUENCE</scope>
    <source>
        <strain evidence="2">RS5133</strain>
    </source>
</reference>
<evidence type="ECO:0000313" key="2">
    <source>
        <dbReference type="EMBL" id="GMT20172.1"/>
    </source>
</evidence>
<sequence length="169" mass="18715">MIVLWGRVCSVVIIIHSSTCIHGLLRWRIFFQGSSLFSFSVDRDDDTDLRDTVATVGRDRGLLLAYDDATDTGAFVRSTLLAGLLIGETLRLRGAFSVRWVRDEDSDRLIGGARRRLEPTDRRGEAMESRVAGERVGEGVRSSLYTRRSALNVGGVRGFVAACTHDEVL</sequence>
<protein>
    <submittedName>
        <fullName evidence="2">Uncharacterized protein</fullName>
    </submittedName>
</protein>
<dbReference type="EMBL" id="BTSY01000003">
    <property type="protein sequence ID" value="GMT20171.1"/>
    <property type="molecule type" value="Genomic_DNA"/>
</dbReference>
<organism evidence="2 3">
    <name type="scientific">Pristionchus fissidentatus</name>
    <dbReference type="NCBI Taxonomy" id="1538716"/>
    <lineage>
        <taxon>Eukaryota</taxon>
        <taxon>Metazoa</taxon>
        <taxon>Ecdysozoa</taxon>
        <taxon>Nematoda</taxon>
        <taxon>Chromadorea</taxon>
        <taxon>Rhabditida</taxon>
        <taxon>Rhabditina</taxon>
        <taxon>Diplogasteromorpha</taxon>
        <taxon>Diplogasteroidea</taxon>
        <taxon>Neodiplogasteridae</taxon>
        <taxon>Pristionchus</taxon>
    </lineage>
</organism>
<dbReference type="Proteomes" id="UP001432322">
    <property type="component" value="Unassembled WGS sequence"/>
</dbReference>
<name>A0AAV5VQ52_9BILA</name>
<accession>A0AAV5VQ52</accession>
<keyword evidence="3" id="KW-1185">Reference proteome</keyword>
<evidence type="ECO:0000313" key="1">
    <source>
        <dbReference type="EMBL" id="GMT20171.1"/>
    </source>
</evidence>
<dbReference type="EMBL" id="BTSY01000003">
    <property type="protein sequence ID" value="GMT20172.1"/>
    <property type="molecule type" value="Genomic_DNA"/>
</dbReference>
<gene>
    <name evidence="1" type="ORF">PFISCL1PPCAC_11468</name>
    <name evidence="2" type="ORF">PFISCL1PPCAC_11469</name>
</gene>
<dbReference type="AlphaFoldDB" id="A0AAV5VQ52"/>
<comment type="caution">
    <text evidence="2">The sequence shown here is derived from an EMBL/GenBank/DDBJ whole genome shotgun (WGS) entry which is preliminary data.</text>
</comment>
<feature type="non-terminal residue" evidence="2">
    <location>
        <position position="169"/>
    </location>
</feature>
<evidence type="ECO:0000313" key="3">
    <source>
        <dbReference type="Proteomes" id="UP001432322"/>
    </source>
</evidence>